<dbReference type="GO" id="GO:0005634">
    <property type="term" value="C:nucleus"/>
    <property type="evidence" value="ECO:0007669"/>
    <property type="project" value="UniProtKB-SubCell"/>
</dbReference>
<dbReference type="PANTHER" id="PTHR47999">
    <property type="entry name" value="TRANSCRIPTION FACTOR MYB8-RELATED-RELATED"/>
    <property type="match status" value="1"/>
</dbReference>
<feature type="non-terminal residue" evidence="11">
    <location>
        <position position="1"/>
    </location>
</feature>
<evidence type="ECO:0000256" key="1">
    <source>
        <dbReference type="ARBA" id="ARBA00004123"/>
    </source>
</evidence>
<dbReference type="AlphaFoldDB" id="A0AAQ3N109"/>
<comment type="subcellular location">
    <subcellularLocation>
        <location evidence="1">Nucleus</location>
    </subcellularLocation>
</comment>
<dbReference type="Gene3D" id="1.10.10.60">
    <property type="entry name" value="Homeodomain-like"/>
    <property type="match status" value="2"/>
</dbReference>
<dbReference type="GO" id="GO:0080090">
    <property type="term" value="P:regulation of primary metabolic process"/>
    <property type="evidence" value="ECO:0007669"/>
    <property type="project" value="UniProtKB-ARBA"/>
</dbReference>
<feature type="domain" description="HTH myb-type" evidence="10">
    <location>
        <begin position="81"/>
        <end position="111"/>
    </location>
</feature>
<sequence length="163" mass="18861">MIGVKAACVMMEGRLSGVRKGAWSQTEDELLRECVQLYGKGKWHLVPQRAGLNRCRKSCRLRWLNYFETKYQQQSNESFVGRKWSLIAGRLLGRTSNDVKNYWNTNKHHKVQSHNRDEENNNNVKESERTKPHQVIKPMLGAFAKSSAMVHGKLMRGGRGYVR</sequence>
<dbReference type="InterPro" id="IPR001005">
    <property type="entry name" value="SANT/Myb"/>
</dbReference>
<dbReference type="FunFam" id="1.10.10.60:FF:000218">
    <property type="entry name" value="Myb transcription factor"/>
    <property type="match status" value="1"/>
</dbReference>
<dbReference type="InterPro" id="IPR009057">
    <property type="entry name" value="Homeodomain-like_sf"/>
</dbReference>
<feature type="compositionally biased region" description="Basic and acidic residues" evidence="8">
    <location>
        <begin position="114"/>
        <end position="131"/>
    </location>
</feature>
<evidence type="ECO:0000256" key="3">
    <source>
        <dbReference type="ARBA" id="ARBA00023015"/>
    </source>
</evidence>
<dbReference type="GO" id="GO:0003677">
    <property type="term" value="F:DNA binding"/>
    <property type="evidence" value="ECO:0007669"/>
    <property type="project" value="UniProtKB-KW"/>
</dbReference>
<evidence type="ECO:0000313" key="11">
    <source>
        <dbReference type="EMBL" id="WVZ00731.1"/>
    </source>
</evidence>
<evidence type="ECO:0000259" key="9">
    <source>
        <dbReference type="PROSITE" id="PS50090"/>
    </source>
</evidence>
<keyword evidence="7" id="KW-0539">Nucleus</keyword>
<dbReference type="Proteomes" id="UP001374535">
    <property type="component" value="Chromosome 8"/>
</dbReference>
<dbReference type="Pfam" id="PF00249">
    <property type="entry name" value="Myb_DNA-binding"/>
    <property type="match status" value="2"/>
</dbReference>
<dbReference type="SUPFAM" id="SSF46689">
    <property type="entry name" value="Homeodomain-like"/>
    <property type="match status" value="1"/>
</dbReference>
<feature type="domain" description="Myb-like" evidence="9">
    <location>
        <begin position="15"/>
        <end position="67"/>
    </location>
</feature>
<keyword evidence="6" id="KW-0804">Transcription</keyword>
<dbReference type="PANTHER" id="PTHR47999:SF24">
    <property type="entry name" value="TRANSCRIPTION FACTOR MYB90"/>
    <property type="match status" value="1"/>
</dbReference>
<evidence type="ECO:0000256" key="6">
    <source>
        <dbReference type="ARBA" id="ARBA00023163"/>
    </source>
</evidence>
<evidence type="ECO:0000259" key="10">
    <source>
        <dbReference type="PROSITE" id="PS51294"/>
    </source>
</evidence>
<keyword evidence="4" id="KW-0238">DNA-binding</keyword>
<dbReference type="InterPro" id="IPR015495">
    <property type="entry name" value="Myb_TF_plants"/>
</dbReference>
<accession>A0AAQ3N109</accession>
<evidence type="ECO:0000256" key="2">
    <source>
        <dbReference type="ARBA" id="ARBA00022737"/>
    </source>
</evidence>
<evidence type="ECO:0000256" key="7">
    <source>
        <dbReference type="ARBA" id="ARBA00023242"/>
    </source>
</evidence>
<name>A0AAQ3N109_VIGMU</name>
<dbReference type="SMART" id="SM00717">
    <property type="entry name" value="SANT"/>
    <property type="match status" value="1"/>
</dbReference>
<dbReference type="PROSITE" id="PS51294">
    <property type="entry name" value="HTH_MYB"/>
    <property type="match status" value="2"/>
</dbReference>
<keyword evidence="12" id="KW-1185">Reference proteome</keyword>
<organism evidence="11 12">
    <name type="scientific">Vigna mungo</name>
    <name type="common">Black gram</name>
    <name type="synonym">Phaseolus mungo</name>
    <dbReference type="NCBI Taxonomy" id="3915"/>
    <lineage>
        <taxon>Eukaryota</taxon>
        <taxon>Viridiplantae</taxon>
        <taxon>Streptophyta</taxon>
        <taxon>Embryophyta</taxon>
        <taxon>Tracheophyta</taxon>
        <taxon>Spermatophyta</taxon>
        <taxon>Magnoliopsida</taxon>
        <taxon>eudicotyledons</taxon>
        <taxon>Gunneridae</taxon>
        <taxon>Pentapetalae</taxon>
        <taxon>rosids</taxon>
        <taxon>fabids</taxon>
        <taxon>Fabales</taxon>
        <taxon>Fabaceae</taxon>
        <taxon>Papilionoideae</taxon>
        <taxon>50 kb inversion clade</taxon>
        <taxon>NPAAA clade</taxon>
        <taxon>indigoferoid/millettioid clade</taxon>
        <taxon>Phaseoleae</taxon>
        <taxon>Vigna</taxon>
    </lineage>
</organism>
<dbReference type="InterPro" id="IPR017930">
    <property type="entry name" value="Myb_dom"/>
</dbReference>
<dbReference type="CDD" id="cd00167">
    <property type="entry name" value="SANT"/>
    <property type="match status" value="1"/>
</dbReference>
<proteinExistence type="predicted"/>
<evidence type="ECO:0000256" key="5">
    <source>
        <dbReference type="ARBA" id="ARBA00023159"/>
    </source>
</evidence>
<dbReference type="PROSITE" id="PS50090">
    <property type="entry name" value="MYB_LIKE"/>
    <property type="match status" value="1"/>
</dbReference>
<keyword evidence="3" id="KW-0805">Transcription regulation</keyword>
<evidence type="ECO:0000313" key="12">
    <source>
        <dbReference type="Proteomes" id="UP001374535"/>
    </source>
</evidence>
<gene>
    <name evidence="11" type="ORF">V8G54_026800</name>
</gene>
<evidence type="ECO:0000256" key="8">
    <source>
        <dbReference type="SAM" id="MobiDB-lite"/>
    </source>
</evidence>
<keyword evidence="5" id="KW-0010">Activator</keyword>
<keyword evidence="2" id="KW-0677">Repeat</keyword>
<protein>
    <submittedName>
        <fullName evidence="11">Uncharacterized protein</fullName>
    </submittedName>
</protein>
<dbReference type="EMBL" id="CP144693">
    <property type="protein sequence ID" value="WVZ00731.1"/>
    <property type="molecule type" value="Genomic_DNA"/>
</dbReference>
<feature type="domain" description="HTH myb-type" evidence="10">
    <location>
        <begin position="15"/>
        <end position="71"/>
    </location>
</feature>
<reference evidence="11 12" key="1">
    <citation type="journal article" date="2023" name="Life. Sci Alliance">
        <title>Evolutionary insights into 3D genome organization and epigenetic landscape of Vigna mungo.</title>
        <authorList>
            <person name="Junaid A."/>
            <person name="Singh B."/>
            <person name="Bhatia S."/>
        </authorList>
    </citation>
    <scope>NUCLEOTIDE SEQUENCE [LARGE SCALE GENOMIC DNA]</scope>
    <source>
        <strain evidence="11">Urdbean</strain>
    </source>
</reference>
<evidence type="ECO:0000256" key="4">
    <source>
        <dbReference type="ARBA" id="ARBA00023125"/>
    </source>
</evidence>
<feature type="region of interest" description="Disordered" evidence="8">
    <location>
        <begin position="107"/>
        <end position="132"/>
    </location>
</feature>